<dbReference type="Pfam" id="PF14833">
    <property type="entry name" value="NAD_binding_11"/>
    <property type="match status" value="1"/>
</dbReference>
<feature type="non-terminal residue" evidence="2">
    <location>
        <position position="1"/>
    </location>
</feature>
<dbReference type="PANTHER" id="PTHR43580:SF2">
    <property type="entry name" value="CYTOKINE-LIKE NUCLEAR FACTOR N-PAC"/>
    <property type="match status" value="1"/>
</dbReference>
<name>A0ABW9R3D5_9ACTN</name>
<reference evidence="2 3" key="1">
    <citation type="submission" date="2019-11" db="EMBL/GenBank/DDBJ databases">
        <title>Acidiferrimicrobium australis gen. nov., sp. nov., an acidophilic and obligately heterotrophic, member of the Actinobacteria that catalyses dissimilatory oxido- reduction of iron isolated from metal-rich acidic water in Chile.</title>
        <authorList>
            <person name="Gonzalez D."/>
            <person name="Huber K."/>
            <person name="Hedrich S."/>
            <person name="Rojas-Villalobos C."/>
            <person name="Quatrini R."/>
            <person name="Dinamarca M.A."/>
            <person name="Schwarz A."/>
            <person name="Canales C."/>
            <person name="Nancucheo I."/>
        </authorList>
    </citation>
    <scope>NUCLEOTIDE SEQUENCE [LARGE SCALE GENOMIC DNA]</scope>
    <source>
        <strain evidence="2 3">USS-CCA1</strain>
    </source>
</reference>
<evidence type="ECO:0000259" key="1">
    <source>
        <dbReference type="Pfam" id="PF14833"/>
    </source>
</evidence>
<dbReference type="InterPro" id="IPR008927">
    <property type="entry name" value="6-PGluconate_DH-like_C_sf"/>
</dbReference>
<organism evidence="2 3">
    <name type="scientific">Acidiferrimicrobium australe</name>
    <dbReference type="NCBI Taxonomy" id="2664430"/>
    <lineage>
        <taxon>Bacteria</taxon>
        <taxon>Bacillati</taxon>
        <taxon>Actinomycetota</taxon>
        <taxon>Acidimicrobiia</taxon>
        <taxon>Acidimicrobiales</taxon>
        <taxon>Acidimicrobiaceae</taxon>
        <taxon>Acidiferrimicrobium</taxon>
    </lineage>
</organism>
<dbReference type="SUPFAM" id="SSF48179">
    <property type="entry name" value="6-phosphogluconate dehydrogenase C-terminal domain-like"/>
    <property type="match status" value="1"/>
</dbReference>
<dbReference type="Gene3D" id="1.10.1040.10">
    <property type="entry name" value="N-(1-d-carboxylethyl)-l-norvaline Dehydrogenase, domain 2"/>
    <property type="match status" value="1"/>
</dbReference>
<evidence type="ECO:0000313" key="3">
    <source>
        <dbReference type="Proteomes" id="UP000437736"/>
    </source>
</evidence>
<dbReference type="InterPro" id="IPR029154">
    <property type="entry name" value="HIBADH-like_NADP-bd"/>
</dbReference>
<protein>
    <submittedName>
        <fullName evidence="2">NAD-binding protein</fullName>
    </submittedName>
</protein>
<evidence type="ECO:0000313" key="2">
    <source>
        <dbReference type="EMBL" id="MST35198.1"/>
    </source>
</evidence>
<comment type="caution">
    <text evidence="2">The sequence shown here is derived from an EMBL/GenBank/DDBJ whole genome shotgun (WGS) entry which is preliminary data.</text>
</comment>
<proteinExistence type="predicted"/>
<dbReference type="EMBL" id="WJHE01001512">
    <property type="protein sequence ID" value="MST35198.1"/>
    <property type="molecule type" value="Genomic_DNA"/>
</dbReference>
<gene>
    <name evidence="2" type="ORF">GHK86_21000</name>
</gene>
<dbReference type="Proteomes" id="UP000437736">
    <property type="component" value="Unassembled WGS sequence"/>
</dbReference>
<dbReference type="PANTHER" id="PTHR43580">
    <property type="entry name" value="OXIDOREDUCTASE GLYR1-RELATED"/>
    <property type="match status" value="1"/>
</dbReference>
<sequence>HRHPASGGHVPDGVHHLPGPVLTSLSSSVRRVGDDPAAAATVKLLGNYLLLGGLAMLAEAVAAGQSAGLPDDVLVGFFEAVAAPSLRNRVADIVRGDHDGWFPTPMGAKDVHLLNDTAEAAGLRLPVAALVASRYDEAAAAGLADRDVAAVVELLRRP</sequence>
<feature type="domain" description="3-hydroxyisobutyrate dehydrogenase-like NAD-binding" evidence="1">
    <location>
        <begin position="38"/>
        <end position="155"/>
    </location>
</feature>
<accession>A0ABW9R3D5</accession>
<dbReference type="InterPro" id="IPR013328">
    <property type="entry name" value="6PGD_dom2"/>
</dbReference>
<dbReference type="InterPro" id="IPR051265">
    <property type="entry name" value="HIBADH-related_NP60_sf"/>
</dbReference>
<keyword evidence="3" id="KW-1185">Reference proteome</keyword>